<reference evidence="2 3" key="1">
    <citation type="submission" date="2016-09" db="EMBL/GenBank/DDBJ databases">
        <title>Complete genome sequence of microbes from the polar regions.</title>
        <authorList>
            <person name="Liao L."/>
            <person name="Chen B."/>
        </authorList>
    </citation>
    <scope>NUCLEOTIDE SEQUENCE [LARGE SCALE GENOMIC DNA]</scope>
    <source>
        <strain evidence="2 3">ZS314</strain>
    </source>
</reference>
<evidence type="ECO:0000313" key="3">
    <source>
        <dbReference type="Proteomes" id="UP000464507"/>
    </source>
</evidence>
<feature type="transmembrane region" description="Helical" evidence="1">
    <location>
        <begin position="479"/>
        <end position="501"/>
    </location>
</feature>
<keyword evidence="1" id="KW-0472">Membrane</keyword>
<dbReference type="KEGG" id="mant:BHD05_15480"/>
<feature type="transmembrane region" description="Helical" evidence="1">
    <location>
        <begin position="220"/>
        <end position="239"/>
    </location>
</feature>
<feature type="transmembrane region" description="Helical" evidence="1">
    <location>
        <begin position="401"/>
        <end position="423"/>
    </location>
</feature>
<sequence>MSWLEWMPTIGVTLLVVYLPGLALAFAMGATRFTLFATAPAISVAVIAVSAIGLAELGITWGAAPVAAIAVIVSAAVYLLRRGWRRPVRPEPSPRGRSHTPWLALGVGAGTVLIAIQLVTVFGFPDAISQTFDAPFHLNGLRYIADTGSASSFDLTSLVLPEGRSSFYPAAWHGVASLVASLVAAPIAAVANGVNMVVAGIVWVSGSVLLSRVIVPGSRVAPVAAGVLAAAFPAFPVLVLDYGVLYPYFLGLALLPVALALTISVARLGGRVEFGRGLQIPALGLVVVACALAQPSVALSWAALTVPIAVGWFVLYLRRGPRPVHAVLLGIGLLGSIGALTGAWILAGRIGLSAPWGPHAGPLRGIYEVVAHAPTGRPAAVLASVLVVIGLLTLVIRREKLWLVVAWAIPGILYFVASVVASLPIRTLVSGVFYNDAPRLASLIVIVSVPVAVVGVVAVCSFVRRIVWSRVVVRAPRGPLVPIVAGVVGTALLVVGTQGAAVRYEVWEASKKYGFDGWVAILSEDEFELIERLPDEVGESAVIAGSPWTGTSLAYAIADRQVVSPHFNRSSDPNKVIINTRLNEALDDPEVCPAVRELGVEYVLDFGRSAGDVGHDRGFDGLEEYPGLVGLASSGVVELVDREGPAKLYRITAC</sequence>
<dbReference type="EMBL" id="CP017146">
    <property type="protein sequence ID" value="QHO70838.1"/>
    <property type="molecule type" value="Genomic_DNA"/>
</dbReference>
<feature type="transmembrane region" description="Helical" evidence="1">
    <location>
        <begin position="33"/>
        <end position="55"/>
    </location>
</feature>
<name>A0A7L5AJQ0_9MICO</name>
<feature type="transmembrane region" description="Helical" evidence="1">
    <location>
        <begin position="324"/>
        <end position="347"/>
    </location>
</feature>
<keyword evidence="1" id="KW-0812">Transmembrane</keyword>
<dbReference type="OrthoDB" id="3169698at2"/>
<dbReference type="Pfam" id="PF20176">
    <property type="entry name" value="DUF6541"/>
    <property type="match status" value="1"/>
</dbReference>
<keyword evidence="1" id="KW-1133">Transmembrane helix</keyword>
<accession>A0A7L5AJQ0</accession>
<feature type="transmembrane region" description="Helical" evidence="1">
    <location>
        <begin position="278"/>
        <end position="294"/>
    </location>
</feature>
<gene>
    <name evidence="2" type="ORF">BHD05_15480</name>
</gene>
<dbReference type="InterPro" id="IPR046671">
    <property type="entry name" value="DUF6541"/>
</dbReference>
<dbReference type="RefSeq" id="WP_161887236.1">
    <property type="nucleotide sequence ID" value="NZ_CP017146.1"/>
</dbReference>
<proteinExistence type="predicted"/>
<feature type="transmembrane region" description="Helical" evidence="1">
    <location>
        <begin position="101"/>
        <end position="123"/>
    </location>
</feature>
<protein>
    <submittedName>
        <fullName evidence="2">Uncharacterized protein</fullName>
    </submittedName>
</protein>
<feature type="transmembrane region" description="Helical" evidence="1">
    <location>
        <begin position="61"/>
        <end position="80"/>
    </location>
</feature>
<evidence type="ECO:0000313" key="2">
    <source>
        <dbReference type="EMBL" id="QHO70838.1"/>
    </source>
</evidence>
<feature type="transmembrane region" description="Helical" evidence="1">
    <location>
        <begin position="300"/>
        <end position="317"/>
    </location>
</feature>
<feature type="transmembrane region" description="Helical" evidence="1">
    <location>
        <begin position="245"/>
        <end position="266"/>
    </location>
</feature>
<feature type="transmembrane region" description="Helical" evidence="1">
    <location>
        <begin position="443"/>
        <end position="467"/>
    </location>
</feature>
<dbReference type="Proteomes" id="UP000464507">
    <property type="component" value="Chromosome"/>
</dbReference>
<feature type="transmembrane region" description="Helical" evidence="1">
    <location>
        <begin position="6"/>
        <end position="26"/>
    </location>
</feature>
<organism evidence="2 3">
    <name type="scientific">Marisediminicola antarctica</name>
    <dbReference type="NCBI Taxonomy" id="674079"/>
    <lineage>
        <taxon>Bacteria</taxon>
        <taxon>Bacillati</taxon>
        <taxon>Actinomycetota</taxon>
        <taxon>Actinomycetes</taxon>
        <taxon>Micrococcales</taxon>
        <taxon>Microbacteriaceae</taxon>
        <taxon>Marisediminicola</taxon>
    </lineage>
</organism>
<dbReference type="AlphaFoldDB" id="A0A7L5AJQ0"/>
<evidence type="ECO:0000256" key="1">
    <source>
        <dbReference type="SAM" id="Phobius"/>
    </source>
</evidence>
<feature type="transmembrane region" description="Helical" evidence="1">
    <location>
        <begin position="379"/>
        <end position="396"/>
    </location>
</feature>
<keyword evidence="3" id="KW-1185">Reference proteome</keyword>